<dbReference type="GO" id="GO:0016851">
    <property type="term" value="F:magnesium chelatase activity"/>
    <property type="evidence" value="ECO:0007669"/>
    <property type="project" value="UniProtKB-EC"/>
</dbReference>
<dbReference type="AlphaFoldDB" id="A0A090VPF3"/>
<reference evidence="1 2" key="1">
    <citation type="journal article" date="2014" name="Genome Announc.">
        <title>Draft Genome Sequence of Marine Flavobacterium Jejuia pallidilutea Strain 11shimoA1 and Pigmentation Mutants.</title>
        <authorList>
            <person name="Takatani N."/>
            <person name="Nakanishi M."/>
            <person name="Meirelles P."/>
            <person name="Mino S."/>
            <person name="Suda W."/>
            <person name="Oshima K."/>
            <person name="Hattori M."/>
            <person name="Ohkuma M."/>
            <person name="Hosokawa M."/>
            <person name="Miyashita K."/>
            <person name="Thompson F.L."/>
            <person name="Niwa A."/>
            <person name="Sawabe T."/>
            <person name="Sawabe T."/>
        </authorList>
    </citation>
    <scope>NUCLEOTIDE SEQUENCE [LARGE SCALE GENOMIC DNA]</scope>
    <source>
        <strain evidence="1 2">JCM 19301</strain>
    </source>
</reference>
<comment type="caution">
    <text evidence="1">The sequence shown here is derived from an EMBL/GenBank/DDBJ whole genome shotgun (WGS) entry which is preliminary data.</text>
</comment>
<dbReference type="Proteomes" id="UP000029641">
    <property type="component" value="Unassembled WGS sequence"/>
</dbReference>
<name>A0A090VPF3_9FLAO</name>
<sequence>MKNFFPKIEKLKKQNEETAYDDIVSWFFNQKEGFELLDDVRDKDYKNMLDAISPLDDLLGKYQPNLTKADSYFVKEFVLWALAEFKQLSKHRFSEGIHFKDPYGSFISGI</sequence>
<accession>A0A090VPF3</accession>
<organism evidence="1 2">
    <name type="scientific">Jejuia pallidilutea</name>
    <dbReference type="NCBI Taxonomy" id="504487"/>
    <lineage>
        <taxon>Bacteria</taxon>
        <taxon>Pseudomonadati</taxon>
        <taxon>Bacteroidota</taxon>
        <taxon>Flavobacteriia</taxon>
        <taxon>Flavobacteriales</taxon>
        <taxon>Flavobacteriaceae</taxon>
        <taxon>Jejuia</taxon>
    </lineage>
</organism>
<evidence type="ECO:0000313" key="2">
    <source>
        <dbReference type="Proteomes" id="UP000029641"/>
    </source>
</evidence>
<protein>
    <submittedName>
        <fullName evidence="1">Magnesium chelatase subunit ChlI</fullName>
        <ecNumber evidence="1">6.6.1.1</ecNumber>
    </submittedName>
</protein>
<evidence type="ECO:0000313" key="1">
    <source>
        <dbReference type="EMBL" id="GAL66615.1"/>
    </source>
</evidence>
<gene>
    <name evidence="1" type="ORF">JCM19301_3093</name>
</gene>
<proteinExistence type="predicted"/>
<keyword evidence="1" id="KW-0436">Ligase</keyword>
<dbReference type="EMBL" id="BBNR01000005">
    <property type="protein sequence ID" value="GAL66615.1"/>
    <property type="molecule type" value="Genomic_DNA"/>
</dbReference>
<dbReference type="EC" id="6.6.1.1" evidence="1"/>